<keyword evidence="2" id="KW-1185">Reference proteome</keyword>
<organism evidence="1 2">
    <name type="scientific">Paenibacillus baekrokdamisoli</name>
    <dbReference type="NCBI Taxonomy" id="1712516"/>
    <lineage>
        <taxon>Bacteria</taxon>
        <taxon>Bacillati</taxon>
        <taxon>Bacillota</taxon>
        <taxon>Bacilli</taxon>
        <taxon>Bacillales</taxon>
        <taxon>Paenibacillaceae</taxon>
        <taxon>Paenibacillus</taxon>
    </lineage>
</organism>
<accession>A0A3G9ITJ7</accession>
<name>A0A3G9ITJ7_9BACL</name>
<evidence type="ECO:0000313" key="2">
    <source>
        <dbReference type="Proteomes" id="UP000275368"/>
    </source>
</evidence>
<proteinExistence type="predicted"/>
<dbReference type="Proteomes" id="UP000275368">
    <property type="component" value="Chromosome"/>
</dbReference>
<gene>
    <name evidence="1" type="ORF">Back11_07200</name>
</gene>
<evidence type="ECO:0000313" key="1">
    <source>
        <dbReference type="EMBL" id="BBH19375.1"/>
    </source>
</evidence>
<protein>
    <submittedName>
        <fullName evidence="1">Uncharacterized protein</fullName>
    </submittedName>
</protein>
<sequence>MYFFSAKIEPHNIIMPAIEKLILNLVEVLDIKNELLILVMVTPNNSILF</sequence>
<reference evidence="1 2" key="1">
    <citation type="submission" date="2018-11" db="EMBL/GenBank/DDBJ databases">
        <title>Complete genome sequence of Paenibacillus baekrokdamisoli strain KCTC 33723.</title>
        <authorList>
            <person name="Kang S.W."/>
            <person name="Lee K.C."/>
            <person name="Kim K.K."/>
            <person name="Kim J.S."/>
            <person name="Kim D.S."/>
            <person name="Ko S.H."/>
            <person name="Yang S.H."/>
            <person name="Lee J.S."/>
        </authorList>
    </citation>
    <scope>NUCLEOTIDE SEQUENCE [LARGE SCALE GENOMIC DNA]</scope>
    <source>
        <strain evidence="1 2">KCTC 33723</strain>
    </source>
</reference>
<dbReference type="AlphaFoldDB" id="A0A3G9ITJ7"/>
<dbReference type="EMBL" id="AP019308">
    <property type="protein sequence ID" value="BBH19375.1"/>
    <property type="molecule type" value="Genomic_DNA"/>
</dbReference>
<dbReference type="KEGG" id="pbk:Back11_07200"/>